<dbReference type="Gene3D" id="3.40.630.30">
    <property type="match status" value="1"/>
</dbReference>
<evidence type="ECO:0000313" key="3">
    <source>
        <dbReference type="Proteomes" id="UP001582793"/>
    </source>
</evidence>
<gene>
    <name evidence="2" type="ORF">AAFH96_11160</name>
</gene>
<proteinExistence type="predicted"/>
<comment type="caution">
    <text evidence="2">The sequence shown here is derived from an EMBL/GenBank/DDBJ whole genome shotgun (WGS) entry which is preliminary data.</text>
</comment>
<dbReference type="CDD" id="cd04301">
    <property type="entry name" value="NAT_SF"/>
    <property type="match status" value="1"/>
</dbReference>
<protein>
    <submittedName>
        <fullName evidence="2">GNAT family N-acetyltransferase</fullName>
    </submittedName>
</protein>
<sequence length="179" mass="19281">MVEVRRAVVDDAAELVRLRGLMLRAMGIGDPGAEDWQPVALRSLRDRLAEPDGSLVAFVVDQPAAPDDQPVDPAGSTGPPRLAACVVGVVERRLGTPDNPSGEIGYVFNVSTDPGYRRRGYSRALMAALLDWYRERGIMVVDLVATGDGVPLYRSMGFEPSAMPLMHLTLPIDPAGVRS</sequence>
<dbReference type="Proteomes" id="UP001582793">
    <property type="component" value="Unassembled WGS sequence"/>
</dbReference>
<dbReference type="InterPro" id="IPR016181">
    <property type="entry name" value="Acyl_CoA_acyltransferase"/>
</dbReference>
<dbReference type="Pfam" id="PF13527">
    <property type="entry name" value="Acetyltransf_9"/>
    <property type="match status" value="1"/>
</dbReference>
<accession>A0ABV5CPJ7</accession>
<dbReference type="SUPFAM" id="SSF55729">
    <property type="entry name" value="Acyl-CoA N-acyltransferases (Nat)"/>
    <property type="match status" value="1"/>
</dbReference>
<organism evidence="2 3">
    <name type="scientific">Polymorphospora lycopeni</name>
    <dbReference type="NCBI Taxonomy" id="3140240"/>
    <lineage>
        <taxon>Bacteria</taxon>
        <taxon>Bacillati</taxon>
        <taxon>Actinomycetota</taxon>
        <taxon>Actinomycetes</taxon>
        <taxon>Micromonosporales</taxon>
        <taxon>Micromonosporaceae</taxon>
        <taxon>Polymorphospora</taxon>
    </lineage>
</organism>
<name>A0ABV5CPJ7_9ACTN</name>
<dbReference type="EMBL" id="JBCGDC010000024">
    <property type="protein sequence ID" value="MFB6393664.1"/>
    <property type="molecule type" value="Genomic_DNA"/>
</dbReference>
<dbReference type="InterPro" id="IPR000182">
    <property type="entry name" value="GNAT_dom"/>
</dbReference>
<dbReference type="PROSITE" id="PS51186">
    <property type="entry name" value="GNAT"/>
    <property type="match status" value="1"/>
</dbReference>
<evidence type="ECO:0000313" key="2">
    <source>
        <dbReference type="EMBL" id="MFB6393664.1"/>
    </source>
</evidence>
<dbReference type="RefSeq" id="WP_375734057.1">
    <property type="nucleotide sequence ID" value="NZ_JBCGDC010000024.1"/>
</dbReference>
<evidence type="ECO:0000259" key="1">
    <source>
        <dbReference type="PROSITE" id="PS51186"/>
    </source>
</evidence>
<keyword evidence="3" id="KW-1185">Reference proteome</keyword>
<feature type="domain" description="N-acetyltransferase" evidence="1">
    <location>
        <begin position="2"/>
        <end position="179"/>
    </location>
</feature>
<reference evidence="2 3" key="1">
    <citation type="submission" date="2024-04" db="EMBL/GenBank/DDBJ databases">
        <title>Polymorphospora sp. isolated from Baiyangdian Lake in Xiong'an New Area.</title>
        <authorList>
            <person name="Zhang X."/>
            <person name="Liu J."/>
        </authorList>
    </citation>
    <scope>NUCLEOTIDE SEQUENCE [LARGE SCALE GENOMIC DNA]</scope>
    <source>
        <strain evidence="2 3">2-325</strain>
    </source>
</reference>